<feature type="domain" description="Histidine kinase" evidence="13">
    <location>
        <begin position="499"/>
        <end position="606"/>
    </location>
</feature>
<accession>A0A7W5C7V6</accession>
<keyword evidence="10" id="KW-0902">Two-component regulatory system</keyword>
<evidence type="ECO:0000256" key="9">
    <source>
        <dbReference type="ARBA" id="ARBA00022840"/>
    </source>
</evidence>
<evidence type="ECO:0000256" key="3">
    <source>
        <dbReference type="ARBA" id="ARBA00012438"/>
    </source>
</evidence>
<evidence type="ECO:0000256" key="2">
    <source>
        <dbReference type="ARBA" id="ARBA00004651"/>
    </source>
</evidence>
<feature type="transmembrane region" description="Helical" evidence="12">
    <location>
        <begin position="316"/>
        <end position="335"/>
    </location>
</feature>
<evidence type="ECO:0000256" key="7">
    <source>
        <dbReference type="ARBA" id="ARBA00022741"/>
    </source>
</evidence>
<dbReference type="CDD" id="cd06225">
    <property type="entry name" value="HAMP"/>
    <property type="match status" value="1"/>
</dbReference>
<keyword evidence="6 15" id="KW-0808">Transferase</keyword>
<keyword evidence="11 12" id="KW-0472">Membrane</keyword>
<dbReference type="InterPro" id="IPR003660">
    <property type="entry name" value="HAMP_dom"/>
</dbReference>
<dbReference type="EMBL" id="JACHXW010000007">
    <property type="protein sequence ID" value="MBB3152765.1"/>
    <property type="molecule type" value="Genomic_DNA"/>
</dbReference>
<dbReference type="EC" id="2.7.13.3" evidence="3"/>
<dbReference type="Pfam" id="PF02518">
    <property type="entry name" value="HATPase_c"/>
    <property type="match status" value="1"/>
</dbReference>
<dbReference type="InterPro" id="IPR003594">
    <property type="entry name" value="HATPase_dom"/>
</dbReference>
<sequence>MTNRALRAIRETAERVTRRLVNKLILLFTTIIILVVASLTFISYQMFQKESVTNSIASTSNNLLLVNQNMEDYLKGMEQLSLPQIRFDEITYAIMHESEDYASKMYLENYLRQLYYSRNDLQAIYLYVVNENKYYSITKENYNIAVRTGTDPKITETTWYGKAMTSPFNRSYQSFVTSESEAVGYPIKFGNTFMAYHRVLRSIVSRQPQAVLSFYFDNSVSEQILKDIPFDEGQHLLFLSPDNEPFYTDDEAFYKRAKEASLTEKLTEGVKGRLTWSEGSQKYLVVYNIGEQEGWRLVKPIPYSQIYEAARTTRNLGFIIGLLFLLLSIIIVIYFSNAITRPLQKLSYHMSRFGTGDFDAEAEVKGRDEIAYLSRHFNLMVRRTNDLINERYKMKLVEKNAILKALEAEINPHFLYNALQAISTKALKNERYDIADMVDALALTLRYCISGKDIVQARDELKHIENYLSLQKARFGSRLQVAYEWQEALLGLELPKLSIQTLVENAIKHALEKVSSTITIEIRAAVTETHAVISVRDNGPGFTPERLEQVRQSFLQAWEDREDENESIGLVNLNTRLKLLYGDGAELIIHTDKSSTELAMLLPRGGVSHV</sequence>
<dbReference type="AlphaFoldDB" id="A0A7W5C7V6"/>
<evidence type="ECO:0000256" key="12">
    <source>
        <dbReference type="SAM" id="Phobius"/>
    </source>
</evidence>
<dbReference type="SMART" id="SM00387">
    <property type="entry name" value="HATPase_c"/>
    <property type="match status" value="1"/>
</dbReference>
<dbReference type="InterPro" id="IPR010559">
    <property type="entry name" value="Sig_transdc_His_kin_internal"/>
</dbReference>
<evidence type="ECO:0000259" key="14">
    <source>
        <dbReference type="PROSITE" id="PS50885"/>
    </source>
</evidence>
<evidence type="ECO:0000256" key="5">
    <source>
        <dbReference type="ARBA" id="ARBA00022553"/>
    </source>
</evidence>
<proteinExistence type="predicted"/>
<dbReference type="SUPFAM" id="SSF158472">
    <property type="entry name" value="HAMP domain-like"/>
    <property type="match status" value="1"/>
</dbReference>
<dbReference type="Gene3D" id="3.30.565.10">
    <property type="entry name" value="Histidine kinase-like ATPase, C-terminal domain"/>
    <property type="match status" value="1"/>
</dbReference>
<keyword evidence="7" id="KW-0547">Nucleotide-binding</keyword>
<evidence type="ECO:0000256" key="11">
    <source>
        <dbReference type="ARBA" id="ARBA00023136"/>
    </source>
</evidence>
<evidence type="ECO:0000259" key="13">
    <source>
        <dbReference type="PROSITE" id="PS50109"/>
    </source>
</evidence>
<comment type="catalytic activity">
    <reaction evidence="1">
        <text>ATP + protein L-histidine = ADP + protein N-phospho-L-histidine.</text>
        <dbReference type="EC" id="2.7.13.3"/>
    </reaction>
</comment>
<feature type="transmembrane region" description="Helical" evidence="12">
    <location>
        <begin position="24"/>
        <end position="47"/>
    </location>
</feature>
<dbReference type="GO" id="GO:0005524">
    <property type="term" value="F:ATP binding"/>
    <property type="evidence" value="ECO:0007669"/>
    <property type="project" value="UniProtKB-KW"/>
</dbReference>
<dbReference type="SUPFAM" id="SSF55874">
    <property type="entry name" value="ATPase domain of HSP90 chaperone/DNA topoisomerase II/histidine kinase"/>
    <property type="match status" value="1"/>
</dbReference>
<dbReference type="PANTHER" id="PTHR34220:SF7">
    <property type="entry name" value="SENSOR HISTIDINE KINASE YPDA"/>
    <property type="match status" value="1"/>
</dbReference>
<dbReference type="GO" id="GO:0005886">
    <property type="term" value="C:plasma membrane"/>
    <property type="evidence" value="ECO:0007669"/>
    <property type="project" value="UniProtKB-SubCell"/>
</dbReference>
<dbReference type="InterPro" id="IPR036890">
    <property type="entry name" value="HATPase_C_sf"/>
</dbReference>
<keyword evidence="8 15" id="KW-0418">Kinase</keyword>
<evidence type="ECO:0000313" key="16">
    <source>
        <dbReference type="Proteomes" id="UP000518605"/>
    </source>
</evidence>
<dbReference type="GO" id="GO:0000155">
    <property type="term" value="F:phosphorelay sensor kinase activity"/>
    <property type="evidence" value="ECO:0007669"/>
    <property type="project" value="InterPro"/>
</dbReference>
<gene>
    <name evidence="15" type="ORF">FHS16_002822</name>
</gene>
<keyword evidence="5" id="KW-0597">Phosphoprotein</keyword>
<evidence type="ECO:0000256" key="6">
    <source>
        <dbReference type="ARBA" id="ARBA00022679"/>
    </source>
</evidence>
<dbReference type="Proteomes" id="UP000518605">
    <property type="component" value="Unassembled WGS sequence"/>
</dbReference>
<feature type="domain" description="HAMP" evidence="14">
    <location>
        <begin position="337"/>
        <end position="389"/>
    </location>
</feature>
<organism evidence="15 16">
    <name type="scientific">Paenibacillus endophyticus</name>
    <dbReference type="NCBI Taxonomy" id="1294268"/>
    <lineage>
        <taxon>Bacteria</taxon>
        <taxon>Bacillati</taxon>
        <taxon>Bacillota</taxon>
        <taxon>Bacilli</taxon>
        <taxon>Bacillales</taxon>
        <taxon>Paenibacillaceae</taxon>
        <taxon>Paenibacillus</taxon>
    </lineage>
</organism>
<keyword evidence="4" id="KW-1003">Cell membrane</keyword>
<dbReference type="InterPro" id="IPR005467">
    <property type="entry name" value="His_kinase_dom"/>
</dbReference>
<dbReference type="Pfam" id="PF00672">
    <property type="entry name" value="HAMP"/>
    <property type="match status" value="1"/>
</dbReference>
<dbReference type="Pfam" id="PF06580">
    <property type="entry name" value="His_kinase"/>
    <property type="match status" value="1"/>
</dbReference>
<comment type="subcellular location">
    <subcellularLocation>
        <location evidence="2">Cell membrane</location>
        <topology evidence="2">Multi-pass membrane protein</topology>
    </subcellularLocation>
</comment>
<protein>
    <recommendedName>
        <fullName evidence="3">histidine kinase</fullName>
        <ecNumber evidence="3">2.7.13.3</ecNumber>
    </recommendedName>
</protein>
<name>A0A7W5C7V6_9BACL</name>
<dbReference type="SMART" id="SM00304">
    <property type="entry name" value="HAMP"/>
    <property type="match status" value="1"/>
</dbReference>
<evidence type="ECO:0000256" key="10">
    <source>
        <dbReference type="ARBA" id="ARBA00023012"/>
    </source>
</evidence>
<keyword evidence="12" id="KW-1133">Transmembrane helix</keyword>
<dbReference type="PROSITE" id="PS50885">
    <property type="entry name" value="HAMP"/>
    <property type="match status" value="1"/>
</dbReference>
<evidence type="ECO:0000256" key="8">
    <source>
        <dbReference type="ARBA" id="ARBA00022777"/>
    </source>
</evidence>
<keyword evidence="12" id="KW-0812">Transmembrane</keyword>
<dbReference type="InterPro" id="IPR050640">
    <property type="entry name" value="Bact_2-comp_sensor_kinase"/>
</dbReference>
<comment type="caution">
    <text evidence="15">The sequence shown here is derived from an EMBL/GenBank/DDBJ whole genome shotgun (WGS) entry which is preliminary data.</text>
</comment>
<reference evidence="15 16" key="1">
    <citation type="submission" date="2020-08" db="EMBL/GenBank/DDBJ databases">
        <title>Genomic Encyclopedia of Type Strains, Phase III (KMG-III): the genomes of soil and plant-associated and newly described type strains.</title>
        <authorList>
            <person name="Whitman W."/>
        </authorList>
    </citation>
    <scope>NUCLEOTIDE SEQUENCE [LARGE SCALE GENOMIC DNA]</scope>
    <source>
        <strain evidence="15 16">CECT 8234</strain>
    </source>
</reference>
<evidence type="ECO:0000256" key="4">
    <source>
        <dbReference type="ARBA" id="ARBA00022475"/>
    </source>
</evidence>
<keyword evidence="16" id="KW-1185">Reference proteome</keyword>
<dbReference type="PROSITE" id="PS50109">
    <property type="entry name" value="HIS_KIN"/>
    <property type="match status" value="1"/>
</dbReference>
<keyword evidence="9" id="KW-0067">ATP-binding</keyword>
<dbReference type="PANTHER" id="PTHR34220">
    <property type="entry name" value="SENSOR HISTIDINE KINASE YPDA"/>
    <property type="match status" value="1"/>
</dbReference>
<dbReference type="RefSeq" id="WP_246431750.1">
    <property type="nucleotide sequence ID" value="NZ_CBCSLB010000006.1"/>
</dbReference>
<evidence type="ECO:0000256" key="1">
    <source>
        <dbReference type="ARBA" id="ARBA00000085"/>
    </source>
</evidence>
<dbReference type="Gene3D" id="6.10.340.10">
    <property type="match status" value="1"/>
</dbReference>
<evidence type="ECO:0000313" key="15">
    <source>
        <dbReference type="EMBL" id="MBB3152765.1"/>
    </source>
</evidence>